<dbReference type="Pfam" id="PF01121">
    <property type="entry name" value="CoaE"/>
    <property type="match status" value="1"/>
</dbReference>
<protein>
    <recommendedName>
        <fullName evidence="5 6">Dephospho-CoA kinase</fullName>
        <ecNumber evidence="5 6">2.7.1.24</ecNumber>
    </recommendedName>
    <alternativeName>
        <fullName evidence="5">Dephosphocoenzyme A kinase</fullName>
    </alternativeName>
</protein>
<comment type="caution">
    <text evidence="7">The sequence shown here is derived from an EMBL/GenBank/DDBJ whole genome shotgun (WGS) entry which is preliminary data.</text>
</comment>
<dbReference type="NCBIfam" id="TIGR00152">
    <property type="entry name" value="dephospho-CoA kinase"/>
    <property type="match status" value="1"/>
</dbReference>
<comment type="function">
    <text evidence="5">Catalyzes the phosphorylation of the 3'-hydroxyl group of dephosphocoenzyme A to form coenzyme A.</text>
</comment>
<dbReference type="PROSITE" id="PS51219">
    <property type="entry name" value="DPCK"/>
    <property type="match status" value="1"/>
</dbReference>
<evidence type="ECO:0000256" key="4">
    <source>
        <dbReference type="ARBA" id="ARBA00022993"/>
    </source>
</evidence>
<dbReference type="GO" id="GO:0005524">
    <property type="term" value="F:ATP binding"/>
    <property type="evidence" value="ECO:0007669"/>
    <property type="project" value="UniProtKB-UniRule"/>
</dbReference>
<dbReference type="GO" id="GO:0015937">
    <property type="term" value="P:coenzyme A biosynthetic process"/>
    <property type="evidence" value="ECO:0007669"/>
    <property type="project" value="UniProtKB-UniRule"/>
</dbReference>
<accession>A0A176TEV2</accession>
<keyword evidence="4 5" id="KW-0173">Coenzyme A biosynthesis</keyword>
<evidence type="ECO:0000313" key="8">
    <source>
        <dbReference type="Proteomes" id="UP000076923"/>
    </source>
</evidence>
<evidence type="ECO:0000313" key="7">
    <source>
        <dbReference type="EMBL" id="OAD46073.1"/>
    </source>
</evidence>
<comment type="catalytic activity">
    <reaction evidence="5">
        <text>3'-dephospho-CoA + ATP = ADP + CoA + H(+)</text>
        <dbReference type="Rhea" id="RHEA:18245"/>
        <dbReference type="ChEBI" id="CHEBI:15378"/>
        <dbReference type="ChEBI" id="CHEBI:30616"/>
        <dbReference type="ChEBI" id="CHEBI:57287"/>
        <dbReference type="ChEBI" id="CHEBI:57328"/>
        <dbReference type="ChEBI" id="CHEBI:456216"/>
        <dbReference type="EC" id="2.7.1.24"/>
    </reaction>
</comment>
<keyword evidence="2 5" id="KW-0547">Nucleotide-binding</keyword>
<dbReference type="PANTHER" id="PTHR10695">
    <property type="entry name" value="DEPHOSPHO-COA KINASE-RELATED"/>
    <property type="match status" value="1"/>
</dbReference>
<dbReference type="STRING" id="1333662.LPB303_03930"/>
<dbReference type="OrthoDB" id="9812943at2"/>
<comment type="similarity">
    <text evidence="1 5">Belongs to the CoaE family.</text>
</comment>
<dbReference type="GO" id="GO:0005737">
    <property type="term" value="C:cytoplasm"/>
    <property type="evidence" value="ECO:0007669"/>
    <property type="project" value="UniProtKB-SubCell"/>
</dbReference>
<evidence type="ECO:0000256" key="1">
    <source>
        <dbReference type="ARBA" id="ARBA00009018"/>
    </source>
</evidence>
<dbReference type="EC" id="2.7.1.24" evidence="5 6"/>
<dbReference type="UniPathway" id="UPA00241">
    <property type="reaction ID" value="UER00356"/>
</dbReference>
<comment type="pathway">
    <text evidence="5">Cofactor biosynthesis; coenzyme A biosynthesis; CoA from (R)-pantothenate: step 5/5.</text>
</comment>
<keyword evidence="3 5" id="KW-0067">ATP-binding</keyword>
<dbReference type="Gene3D" id="3.40.50.300">
    <property type="entry name" value="P-loop containing nucleotide triphosphate hydrolases"/>
    <property type="match status" value="1"/>
</dbReference>
<organism evidence="7 8">
    <name type="scientific">Polaribacter atrinae</name>
    <dbReference type="NCBI Taxonomy" id="1333662"/>
    <lineage>
        <taxon>Bacteria</taxon>
        <taxon>Pseudomonadati</taxon>
        <taxon>Bacteroidota</taxon>
        <taxon>Flavobacteriia</taxon>
        <taxon>Flavobacteriales</taxon>
        <taxon>Flavobacteriaceae</taxon>
    </lineage>
</organism>
<evidence type="ECO:0000256" key="2">
    <source>
        <dbReference type="ARBA" id="ARBA00022741"/>
    </source>
</evidence>
<dbReference type="HAMAP" id="MF_00376">
    <property type="entry name" value="Dephospho_CoA_kinase"/>
    <property type="match status" value="1"/>
</dbReference>
<keyword evidence="5 7" id="KW-0418">Kinase</keyword>
<proteinExistence type="inferred from homology"/>
<dbReference type="InterPro" id="IPR001977">
    <property type="entry name" value="Depp_CoAkinase"/>
</dbReference>
<name>A0A176TEV2_9FLAO</name>
<dbReference type="SUPFAM" id="SSF52540">
    <property type="entry name" value="P-loop containing nucleoside triphosphate hydrolases"/>
    <property type="match status" value="1"/>
</dbReference>
<keyword evidence="8" id="KW-1185">Reference proteome</keyword>
<keyword evidence="5" id="KW-0808">Transferase</keyword>
<evidence type="ECO:0000256" key="6">
    <source>
        <dbReference type="NCBIfam" id="TIGR00152"/>
    </source>
</evidence>
<sequence>MVVGLTGGIGSGKTTVANIFAQFDTVVIYNADIEAKKLMNASLIIKSKIIKEFGEESYLDNQLNRPFIANLVFKDKSKLAALNAIVHPEVKNHFQEFVNLHADKGYVLYENAILFESKSNLKCDLIISVYVPLNIRIERTMLRDNCSKIAVENRIKNQWLEDKKLLQSNYVITNLNKENTHFQVLKIHNILTEKKVSI</sequence>
<keyword evidence="5" id="KW-0963">Cytoplasm</keyword>
<dbReference type="CDD" id="cd02022">
    <property type="entry name" value="DPCK"/>
    <property type="match status" value="1"/>
</dbReference>
<gene>
    <name evidence="5" type="primary">coaE</name>
    <name evidence="7" type="ORF">LPB303_03930</name>
</gene>
<reference evidence="7 8" key="1">
    <citation type="submission" date="2016-02" db="EMBL/GenBank/DDBJ databases">
        <title>Draft genome sequence of Polaribacter atrinae KACC17473.</title>
        <authorList>
            <person name="Shin S.-K."/>
            <person name="Yi H."/>
        </authorList>
    </citation>
    <scope>NUCLEOTIDE SEQUENCE [LARGE SCALE GENOMIC DNA]</scope>
    <source>
        <strain evidence="7 8">KACC 17473</strain>
    </source>
</reference>
<evidence type="ECO:0000256" key="5">
    <source>
        <dbReference type="HAMAP-Rule" id="MF_00376"/>
    </source>
</evidence>
<dbReference type="EMBL" id="LVWE01000005">
    <property type="protein sequence ID" value="OAD46073.1"/>
    <property type="molecule type" value="Genomic_DNA"/>
</dbReference>
<dbReference type="PANTHER" id="PTHR10695:SF46">
    <property type="entry name" value="BIFUNCTIONAL COENZYME A SYNTHASE-RELATED"/>
    <property type="match status" value="1"/>
</dbReference>
<feature type="binding site" evidence="5">
    <location>
        <begin position="10"/>
        <end position="15"/>
    </location>
    <ligand>
        <name>ATP</name>
        <dbReference type="ChEBI" id="CHEBI:30616"/>
    </ligand>
</feature>
<dbReference type="InterPro" id="IPR027417">
    <property type="entry name" value="P-loop_NTPase"/>
</dbReference>
<comment type="subcellular location">
    <subcellularLocation>
        <location evidence="5">Cytoplasm</location>
    </subcellularLocation>
</comment>
<dbReference type="RefSeq" id="WP_068448327.1">
    <property type="nucleotide sequence ID" value="NZ_CP150660.1"/>
</dbReference>
<dbReference type="GO" id="GO:0004140">
    <property type="term" value="F:dephospho-CoA kinase activity"/>
    <property type="evidence" value="ECO:0007669"/>
    <property type="project" value="UniProtKB-UniRule"/>
</dbReference>
<dbReference type="Proteomes" id="UP000076923">
    <property type="component" value="Unassembled WGS sequence"/>
</dbReference>
<evidence type="ECO:0000256" key="3">
    <source>
        <dbReference type="ARBA" id="ARBA00022840"/>
    </source>
</evidence>
<dbReference type="AlphaFoldDB" id="A0A176TEV2"/>